<evidence type="ECO:0000313" key="1">
    <source>
        <dbReference type="EMBL" id="GGW85010.1"/>
    </source>
</evidence>
<dbReference type="AlphaFoldDB" id="A0A918MY95"/>
<keyword evidence="2" id="KW-1185">Reference proteome</keyword>
<evidence type="ECO:0000313" key="2">
    <source>
        <dbReference type="Proteomes" id="UP000631300"/>
    </source>
</evidence>
<dbReference type="EMBL" id="BMXP01000003">
    <property type="protein sequence ID" value="GGW85010.1"/>
    <property type="molecule type" value="Genomic_DNA"/>
</dbReference>
<proteinExistence type="predicted"/>
<gene>
    <name evidence="1" type="ORF">GCM10007391_18540</name>
</gene>
<dbReference type="RefSeq" id="WP_189405647.1">
    <property type="nucleotide sequence ID" value="NZ_BMXP01000003.1"/>
</dbReference>
<accession>A0A918MY95</accession>
<dbReference type="PROSITE" id="PS51257">
    <property type="entry name" value="PROKAR_LIPOPROTEIN"/>
    <property type="match status" value="1"/>
</dbReference>
<reference evidence="1" key="2">
    <citation type="submission" date="2020-09" db="EMBL/GenBank/DDBJ databases">
        <authorList>
            <person name="Sun Q."/>
            <person name="Kim S."/>
        </authorList>
    </citation>
    <scope>NUCLEOTIDE SEQUENCE</scope>
    <source>
        <strain evidence="1">KCTC 22164</strain>
    </source>
</reference>
<name>A0A918MY95_9ALTE</name>
<comment type="caution">
    <text evidence="1">The sequence shown here is derived from an EMBL/GenBank/DDBJ whole genome shotgun (WGS) entry which is preliminary data.</text>
</comment>
<evidence type="ECO:0008006" key="3">
    <source>
        <dbReference type="Google" id="ProtNLM"/>
    </source>
</evidence>
<dbReference type="Proteomes" id="UP000631300">
    <property type="component" value="Unassembled WGS sequence"/>
</dbReference>
<protein>
    <recommendedName>
        <fullName evidence="3">Lipoprotein</fullName>
    </recommendedName>
</protein>
<reference evidence="1" key="1">
    <citation type="journal article" date="2014" name="Int. J. Syst. Evol. Microbiol.">
        <title>Complete genome sequence of Corynebacterium casei LMG S-19264T (=DSM 44701T), isolated from a smear-ripened cheese.</title>
        <authorList>
            <consortium name="US DOE Joint Genome Institute (JGI-PGF)"/>
            <person name="Walter F."/>
            <person name="Albersmeier A."/>
            <person name="Kalinowski J."/>
            <person name="Ruckert C."/>
        </authorList>
    </citation>
    <scope>NUCLEOTIDE SEQUENCE</scope>
    <source>
        <strain evidence="1">KCTC 22164</strain>
    </source>
</reference>
<organism evidence="1 2">
    <name type="scientific">Alteromonas halophila</name>
    <dbReference type="NCBI Taxonomy" id="516698"/>
    <lineage>
        <taxon>Bacteria</taxon>
        <taxon>Pseudomonadati</taxon>
        <taxon>Pseudomonadota</taxon>
        <taxon>Gammaproteobacteria</taxon>
        <taxon>Alteromonadales</taxon>
        <taxon>Alteromonadaceae</taxon>
        <taxon>Alteromonas/Salinimonas group</taxon>
        <taxon>Alteromonas</taxon>
    </lineage>
</organism>
<sequence length="182" mass="20036">MSHLKTGFVLLVALMATGCANKVHTYATSTENTISLRALEKEGLQSKLGSFTDSGKNESKVMCRLSSPVGTPEGRTFATYIRDALLAEMVVADIYDEQSETVVTANLNDIYGSTVLGNAYWEFDITLESSNGEQFQVVSRYDYESSYLATSACSEMQRSFVPAVQKLNSEIFTHPEFPALLK</sequence>